<feature type="region of interest" description="Disordered" evidence="2">
    <location>
        <begin position="66"/>
        <end position="86"/>
    </location>
</feature>
<dbReference type="Pfam" id="PF07715">
    <property type="entry name" value="Plug"/>
    <property type="match status" value="1"/>
</dbReference>
<feature type="non-terminal residue" evidence="4">
    <location>
        <position position="1"/>
    </location>
</feature>
<proteinExistence type="inferred from homology"/>
<reference evidence="4 5" key="1">
    <citation type="submission" date="2018-07" db="EMBL/GenBank/DDBJ databases">
        <title>Mechanisms of high-level aminoglycoside resistance among Gram-negative pathogens in Brazil.</title>
        <authorList>
            <person name="Ballaben A.S."/>
            <person name="Darini A.L.C."/>
            <person name="Doi Y."/>
        </authorList>
    </citation>
    <scope>NUCLEOTIDE SEQUENCE [LARGE SCALE GENOMIC DNA]</scope>
    <source>
        <strain evidence="4 5">B2-305</strain>
    </source>
</reference>
<gene>
    <name evidence="4" type="ORF">DT376_44535</name>
</gene>
<keyword evidence="1" id="KW-1134">Transmembrane beta strand</keyword>
<comment type="similarity">
    <text evidence="1">Belongs to the TonB-dependent receptor family.</text>
</comment>
<organism evidence="4 5">
    <name type="scientific">Pseudomonas aeruginosa</name>
    <dbReference type="NCBI Taxonomy" id="287"/>
    <lineage>
        <taxon>Bacteria</taxon>
        <taxon>Pseudomonadati</taxon>
        <taxon>Pseudomonadota</taxon>
        <taxon>Gammaproteobacteria</taxon>
        <taxon>Pseudomonadales</taxon>
        <taxon>Pseudomonadaceae</taxon>
        <taxon>Pseudomonas</taxon>
    </lineage>
</organism>
<dbReference type="InterPro" id="IPR012910">
    <property type="entry name" value="Plug_dom"/>
</dbReference>
<keyword evidence="1" id="KW-0813">Transport</keyword>
<evidence type="ECO:0000313" key="4">
    <source>
        <dbReference type="EMBL" id="RCI64850.1"/>
    </source>
</evidence>
<comment type="caution">
    <text evidence="4">The sequence shown here is derived from an EMBL/GenBank/DDBJ whole genome shotgun (WGS) entry which is preliminary data.</text>
</comment>
<dbReference type="GO" id="GO:0009279">
    <property type="term" value="C:cell outer membrane"/>
    <property type="evidence" value="ECO:0007669"/>
    <property type="project" value="UniProtKB-SubCell"/>
</dbReference>
<evidence type="ECO:0000259" key="3">
    <source>
        <dbReference type="Pfam" id="PF07715"/>
    </source>
</evidence>
<keyword evidence="1" id="KW-0998">Cell outer membrane</keyword>
<name>A0A367LTW7_PSEAI</name>
<dbReference type="SUPFAM" id="SSF56935">
    <property type="entry name" value="Porins"/>
    <property type="match status" value="1"/>
</dbReference>
<evidence type="ECO:0000256" key="1">
    <source>
        <dbReference type="PROSITE-ProRule" id="PRU01360"/>
    </source>
</evidence>
<dbReference type="InterPro" id="IPR039426">
    <property type="entry name" value="TonB-dep_rcpt-like"/>
</dbReference>
<evidence type="ECO:0000313" key="5">
    <source>
        <dbReference type="Proteomes" id="UP000253594"/>
    </source>
</evidence>
<dbReference type="AlphaFoldDB" id="A0A367LTW7"/>
<keyword evidence="1" id="KW-0812">Transmembrane</keyword>
<dbReference type="Proteomes" id="UP000253594">
    <property type="component" value="Unassembled WGS sequence"/>
</dbReference>
<feature type="domain" description="TonB-dependent receptor plug" evidence="3">
    <location>
        <begin position="40"/>
        <end position="81"/>
    </location>
</feature>
<protein>
    <submittedName>
        <fullName evidence="4">TonB-dependent siderophore receptor</fullName>
    </submittedName>
</protein>
<sequence>SSCLLANAVHAAGQGDGSVIELGEQTVVATAQEETKQAPGVSIITAEDIAKRPPSNDLSQIIRTMPGVNLTGNSSSGQRGNNRQID</sequence>
<keyword evidence="4" id="KW-0675">Receptor</keyword>
<dbReference type="InterPro" id="IPR037066">
    <property type="entry name" value="Plug_dom_sf"/>
</dbReference>
<dbReference type="EMBL" id="QORE01004002">
    <property type="protein sequence ID" value="RCI64850.1"/>
    <property type="molecule type" value="Genomic_DNA"/>
</dbReference>
<feature type="non-terminal residue" evidence="4">
    <location>
        <position position="86"/>
    </location>
</feature>
<feature type="compositionally biased region" description="Polar residues" evidence="2">
    <location>
        <begin position="70"/>
        <end position="86"/>
    </location>
</feature>
<comment type="subcellular location">
    <subcellularLocation>
        <location evidence="1">Cell outer membrane</location>
        <topology evidence="1">Multi-pass membrane protein</topology>
    </subcellularLocation>
</comment>
<evidence type="ECO:0000256" key="2">
    <source>
        <dbReference type="SAM" id="MobiDB-lite"/>
    </source>
</evidence>
<dbReference type="Gene3D" id="2.170.130.10">
    <property type="entry name" value="TonB-dependent receptor, plug domain"/>
    <property type="match status" value="1"/>
</dbReference>
<dbReference type="PROSITE" id="PS52016">
    <property type="entry name" value="TONB_DEPENDENT_REC_3"/>
    <property type="match status" value="1"/>
</dbReference>
<keyword evidence="1" id="KW-0472">Membrane</keyword>
<accession>A0A367LTW7</accession>